<proteinExistence type="predicted"/>
<organism evidence="1">
    <name type="scientific">Tanacetum cinerariifolium</name>
    <name type="common">Dalmatian daisy</name>
    <name type="synonym">Chrysanthemum cinerariifolium</name>
    <dbReference type="NCBI Taxonomy" id="118510"/>
    <lineage>
        <taxon>Eukaryota</taxon>
        <taxon>Viridiplantae</taxon>
        <taxon>Streptophyta</taxon>
        <taxon>Embryophyta</taxon>
        <taxon>Tracheophyta</taxon>
        <taxon>Spermatophyta</taxon>
        <taxon>Magnoliopsida</taxon>
        <taxon>eudicotyledons</taxon>
        <taxon>Gunneridae</taxon>
        <taxon>Pentapetalae</taxon>
        <taxon>asterids</taxon>
        <taxon>campanulids</taxon>
        <taxon>Asterales</taxon>
        <taxon>Asteraceae</taxon>
        <taxon>Asteroideae</taxon>
        <taxon>Anthemideae</taxon>
        <taxon>Anthemidinae</taxon>
        <taxon>Tanacetum</taxon>
    </lineage>
</organism>
<dbReference type="AlphaFoldDB" id="A0A6L2KL12"/>
<gene>
    <name evidence="1" type="ORF">Tci_022171</name>
</gene>
<protein>
    <submittedName>
        <fullName evidence="1">Ankyrin repeat domain-containing protein, chloroplastic</fullName>
    </submittedName>
</protein>
<sequence length="91" mass="10688">MIRVCYRQNFAPTAWSHYTRLVNEEKVLMNRRKPEISVATLGKWQPLHTLAASGEFYLVDTLTRYNVDINVPHQQFIKQYLAKSMPSVTIY</sequence>
<accession>A0A6L2KL12</accession>
<comment type="caution">
    <text evidence="1">The sequence shown here is derived from an EMBL/GenBank/DDBJ whole genome shotgun (WGS) entry which is preliminary data.</text>
</comment>
<reference evidence="1" key="1">
    <citation type="journal article" date="2019" name="Sci. Rep.">
        <title>Draft genome of Tanacetum cinerariifolium, the natural source of mosquito coil.</title>
        <authorList>
            <person name="Yamashiro T."/>
            <person name="Shiraishi A."/>
            <person name="Satake H."/>
            <person name="Nakayama K."/>
        </authorList>
    </citation>
    <scope>NUCLEOTIDE SEQUENCE</scope>
</reference>
<evidence type="ECO:0000313" key="1">
    <source>
        <dbReference type="EMBL" id="GEU50193.1"/>
    </source>
</evidence>
<name>A0A6L2KL12_TANCI</name>
<dbReference type="EMBL" id="BKCJ010002678">
    <property type="protein sequence ID" value="GEU50193.1"/>
    <property type="molecule type" value="Genomic_DNA"/>
</dbReference>